<protein>
    <submittedName>
        <fullName evidence="2">Uncharacterized protein</fullName>
    </submittedName>
</protein>
<dbReference type="EMBL" id="JALJOV010000804">
    <property type="protein sequence ID" value="KAK9861159.1"/>
    <property type="molecule type" value="Genomic_DNA"/>
</dbReference>
<feature type="non-terminal residue" evidence="2">
    <location>
        <position position="652"/>
    </location>
</feature>
<organism evidence="2 3">
    <name type="scientific">Apatococcus fuscideae</name>
    <dbReference type="NCBI Taxonomy" id="2026836"/>
    <lineage>
        <taxon>Eukaryota</taxon>
        <taxon>Viridiplantae</taxon>
        <taxon>Chlorophyta</taxon>
        <taxon>core chlorophytes</taxon>
        <taxon>Trebouxiophyceae</taxon>
        <taxon>Chlorellales</taxon>
        <taxon>Chlorellaceae</taxon>
        <taxon>Apatococcus</taxon>
    </lineage>
</organism>
<dbReference type="InterPro" id="IPR036770">
    <property type="entry name" value="Ankyrin_rpt-contain_sf"/>
</dbReference>
<proteinExistence type="predicted"/>
<feature type="compositionally biased region" description="Low complexity" evidence="1">
    <location>
        <begin position="154"/>
        <end position="181"/>
    </location>
</feature>
<dbReference type="AlphaFoldDB" id="A0AAW1SXF6"/>
<dbReference type="Proteomes" id="UP001485043">
    <property type="component" value="Unassembled WGS sequence"/>
</dbReference>
<gene>
    <name evidence="2" type="ORF">WJX84_005664</name>
</gene>
<evidence type="ECO:0000313" key="3">
    <source>
        <dbReference type="Proteomes" id="UP001485043"/>
    </source>
</evidence>
<evidence type="ECO:0000313" key="2">
    <source>
        <dbReference type="EMBL" id="KAK9861159.1"/>
    </source>
</evidence>
<dbReference type="Gene3D" id="2.40.50.140">
    <property type="entry name" value="Nucleic acid-binding proteins"/>
    <property type="match status" value="1"/>
</dbReference>
<reference evidence="2 3" key="1">
    <citation type="journal article" date="2024" name="Nat. Commun.">
        <title>Phylogenomics reveals the evolutionary origins of lichenization in chlorophyte algae.</title>
        <authorList>
            <person name="Puginier C."/>
            <person name="Libourel C."/>
            <person name="Otte J."/>
            <person name="Skaloud P."/>
            <person name="Haon M."/>
            <person name="Grisel S."/>
            <person name="Petersen M."/>
            <person name="Berrin J.G."/>
            <person name="Delaux P.M."/>
            <person name="Dal Grande F."/>
            <person name="Keller J."/>
        </authorList>
    </citation>
    <scope>NUCLEOTIDE SEQUENCE [LARGE SCALE GENOMIC DNA]</scope>
    <source>
        <strain evidence="2 3">SAG 2523</strain>
    </source>
</reference>
<comment type="caution">
    <text evidence="2">The sequence shown here is derived from an EMBL/GenBank/DDBJ whole genome shotgun (WGS) entry which is preliminary data.</text>
</comment>
<feature type="region of interest" description="Disordered" evidence="1">
    <location>
        <begin position="121"/>
        <end position="219"/>
    </location>
</feature>
<name>A0AAW1SXF6_9CHLO</name>
<dbReference type="Gene3D" id="1.25.40.20">
    <property type="entry name" value="Ankyrin repeat-containing domain"/>
    <property type="match status" value="1"/>
</dbReference>
<dbReference type="InterPro" id="IPR012340">
    <property type="entry name" value="NA-bd_OB-fold"/>
</dbReference>
<sequence length="652" mass="72074">MPGPLSGNVKNLLLGAHPTAVQQFEWQCSGLRQLSTESPTFEVAISDSEFWHIGLLYRRLNPLVQSSQLMLGTVFKLLDFYIEPVQGSRLPSLELLRLEIIRQAPSAGLPREIREQDLPDTQGVGQQLAATRQAGQPPSAGSGSHRPGNAWQPAQHTGANGQQQQQQGAGAAPASQAPAQGFRMDHTMPDHPSRASDEDEGPPALLQTGSPDSSSGSDEDNALLQQLIEVDDGRYFRDVKGRPVLHWYVDDHRLIGFQSQNQAEEEIAAALRSHLDCICRASSKWRKERGGCDEIWHEQGTGDTSPLGLLLASPDKYESDTQDAAVSVLETLDRVPPSLLYRAILHKAELRVVRKCLEAGCDPLYSTSGTTPLHTFFRFLGQAVQTVPAVPVEKEEDREFVREKMKIFKALAGSSSVRSRLNEVTDENGYALLHFIMACDQDIFTHYGSQLVKWGSSVTAVHAVLLAGARRKISPLSHAMSWQQVGTRHAMVNTVDQMALDAYKPASIQEYLPADMDEQHAEYVVGWLKDHQKRTLEPLLKEKSEVIRLLQSSTESSNMHLLLTAGASCNRRDITGAGPVHKAALLGDADLIKLLGKHHVPFRTQDHAGNTPWNIATQLTDKKKKKRVIRALDEHEPEEAKANVPRQACRWS</sequence>
<feature type="compositionally biased region" description="Basic and acidic residues" evidence="1">
    <location>
        <begin position="183"/>
        <end position="196"/>
    </location>
</feature>
<dbReference type="SUPFAM" id="SSF48403">
    <property type="entry name" value="Ankyrin repeat"/>
    <property type="match status" value="1"/>
</dbReference>
<feature type="compositionally biased region" description="Polar residues" evidence="1">
    <location>
        <begin position="123"/>
        <end position="142"/>
    </location>
</feature>
<keyword evidence="3" id="KW-1185">Reference proteome</keyword>
<accession>A0AAW1SXF6</accession>
<evidence type="ECO:0000256" key="1">
    <source>
        <dbReference type="SAM" id="MobiDB-lite"/>
    </source>
</evidence>